<feature type="compositionally biased region" description="Low complexity" evidence="1">
    <location>
        <begin position="1"/>
        <end position="13"/>
    </location>
</feature>
<dbReference type="RefSeq" id="WP_145184322.1">
    <property type="nucleotide sequence ID" value="NZ_CP036290.1"/>
</dbReference>
<dbReference type="EMBL" id="CP036290">
    <property type="protein sequence ID" value="QDU83858.1"/>
    <property type="molecule type" value="Genomic_DNA"/>
</dbReference>
<feature type="compositionally biased region" description="Basic and acidic residues" evidence="1">
    <location>
        <begin position="157"/>
        <end position="172"/>
    </location>
</feature>
<feature type="transmembrane region" description="Helical" evidence="2">
    <location>
        <begin position="67"/>
        <end position="98"/>
    </location>
</feature>
<keyword evidence="2" id="KW-0472">Membrane</keyword>
<name>A0A518CXB7_9BACT</name>
<evidence type="ECO:0000256" key="2">
    <source>
        <dbReference type="SAM" id="Phobius"/>
    </source>
</evidence>
<keyword evidence="2" id="KW-0812">Transmembrane</keyword>
<feature type="region of interest" description="Disordered" evidence="1">
    <location>
        <begin position="156"/>
        <end position="188"/>
    </location>
</feature>
<evidence type="ECO:0000313" key="3">
    <source>
        <dbReference type="EMBL" id="QDU83858.1"/>
    </source>
</evidence>
<keyword evidence="2" id="KW-1133">Transmembrane helix</keyword>
<sequence length="188" mass="18767">MPRPRSSARSSPSFTAQMGRAASAAPTPPDQRRSHPLAAAVKALLIAGSILVLGVVALYAIGQEPAVAASVFLFGVVGAGVRITLGLVLVFFAGVEFLRQRGTAVAADRVYVAPAFAGALGLGLVGGTGGGLAAIALAIPASALIWQRSAASPAVASKDEASDRGPAEHEIGDSLGVERPAAGDDVPH</sequence>
<dbReference type="Proteomes" id="UP000319342">
    <property type="component" value="Chromosome"/>
</dbReference>
<dbReference type="AlphaFoldDB" id="A0A518CXB7"/>
<proteinExistence type="predicted"/>
<feature type="transmembrane region" description="Helical" evidence="2">
    <location>
        <begin position="39"/>
        <end position="61"/>
    </location>
</feature>
<feature type="region of interest" description="Disordered" evidence="1">
    <location>
        <begin position="1"/>
        <end position="33"/>
    </location>
</feature>
<accession>A0A518CXB7</accession>
<protein>
    <submittedName>
        <fullName evidence="3">Uncharacterized protein</fullName>
    </submittedName>
</protein>
<feature type="transmembrane region" description="Helical" evidence="2">
    <location>
        <begin position="110"/>
        <end position="139"/>
    </location>
</feature>
<evidence type="ECO:0000256" key="1">
    <source>
        <dbReference type="SAM" id="MobiDB-lite"/>
    </source>
</evidence>
<gene>
    <name evidence="3" type="ORF">Pla163_09590</name>
</gene>
<keyword evidence="4" id="KW-1185">Reference proteome</keyword>
<reference evidence="3 4" key="1">
    <citation type="submission" date="2019-02" db="EMBL/GenBank/DDBJ databases">
        <title>Deep-cultivation of Planctomycetes and their phenomic and genomic characterization uncovers novel biology.</title>
        <authorList>
            <person name="Wiegand S."/>
            <person name="Jogler M."/>
            <person name="Boedeker C."/>
            <person name="Pinto D."/>
            <person name="Vollmers J."/>
            <person name="Rivas-Marin E."/>
            <person name="Kohn T."/>
            <person name="Peeters S.H."/>
            <person name="Heuer A."/>
            <person name="Rast P."/>
            <person name="Oberbeckmann S."/>
            <person name="Bunk B."/>
            <person name="Jeske O."/>
            <person name="Meyerdierks A."/>
            <person name="Storesund J.E."/>
            <person name="Kallscheuer N."/>
            <person name="Luecker S."/>
            <person name="Lage O.M."/>
            <person name="Pohl T."/>
            <person name="Merkel B.J."/>
            <person name="Hornburger P."/>
            <person name="Mueller R.-W."/>
            <person name="Bruemmer F."/>
            <person name="Labrenz M."/>
            <person name="Spormann A.M."/>
            <person name="Op den Camp H."/>
            <person name="Overmann J."/>
            <person name="Amann R."/>
            <person name="Jetten M.S.M."/>
            <person name="Mascher T."/>
            <person name="Medema M.H."/>
            <person name="Devos D.P."/>
            <person name="Kaster A.-K."/>
            <person name="Ovreas L."/>
            <person name="Rohde M."/>
            <person name="Galperin M.Y."/>
            <person name="Jogler C."/>
        </authorList>
    </citation>
    <scope>NUCLEOTIDE SEQUENCE [LARGE SCALE GENOMIC DNA]</scope>
    <source>
        <strain evidence="3 4">Pla163</strain>
    </source>
</reference>
<organism evidence="3 4">
    <name type="scientific">Rohdeia mirabilis</name>
    <dbReference type="NCBI Taxonomy" id="2528008"/>
    <lineage>
        <taxon>Bacteria</taxon>
        <taxon>Pseudomonadati</taxon>
        <taxon>Planctomycetota</taxon>
        <taxon>Planctomycetia</taxon>
        <taxon>Planctomycetia incertae sedis</taxon>
        <taxon>Rohdeia</taxon>
    </lineage>
</organism>
<evidence type="ECO:0000313" key="4">
    <source>
        <dbReference type="Proteomes" id="UP000319342"/>
    </source>
</evidence>